<dbReference type="InterPro" id="IPR035979">
    <property type="entry name" value="RBD_domain_sf"/>
</dbReference>
<comment type="caution">
    <text evidence="2">The sequence shown here is derived from an EMBL/GenBank/DDBJ whole genome shotgun (WGS) entry which is preliminary data.</text>
</comment>
<protein>
    <submittedName>
        <fullName evidence="2">Uncharacterized protein</fullName>
    </submittedName>
</protein>
<name>A0A9Q1JPA3_9CARY</name>
<dbReference type="AlphaFoldDB" id="A0A9Q1JPA3"/>
<organism evidence="2 3">
    <name type="scientific">Carnegiea gigantea</name>
    <dbReference type="NCBI Taxonomy" id="171969"/>
    <lineage>
        <taxon>Eukaryota</taxon>
        <taxon>Viridiplantae</taxon>
        <taxon>Streptophyta</taxon>
        <taxon>Embryophyta</taxon>
        <taxon>Tracheophyta</taxon>
        <taxon>Spermatophyta</taxon>
        <taxon>Magnoliopsida</taxon>
        <taxon>eudicotyledons</taxon>
        <taxon>Gunneridae</taxon>
        <taxon>Pentapetalae</taxon>
        <taxon>Caryophyllales</taxon>
        <taxon>Cactineae</taxon>
        <taxon>Cactaceae</taxon>
        <taxon>Cactoideae</taxon>
        <taxon>Echinocereeae</taxon>
        <taxon>Carnegiea</taxon>
    </lineage>
</organism>
<reference evidence="2" key="1">
    <citation type="submission" date="2022-04" db="EMBL/GenBank/DDBJ databases">
        <title>Carnegiea gigantea Genome sequencing and assembly v2.</title>
        <authorList>
            <person name="Copetti D."/>
            <person name="Sanderson M.J."/>
            <person name="Burquez A."/>
            <person name="Wojciechowski M.F."/>
        </authorList>
    </citation>
    <scope>NUCLEOTIDE SEQUENCE</scope>
    <source>
        <strain evidence="2">SGP5-SGP5p</strain>
        <tissue evidence="2">Aerial part</tissue>
    </source>
</reference>
<keyword evidence="3" id="KW-1185">Reference proteome</keyword>
<feature type="transmembrane region" description="Helical" evidence="1">
    <location>
        <begin position="48"/>
        <end position="67"/>
    </location>
</feature>
<evidence type="ECO:0000313" key="2">
    <source>
        <dbReference type="EMBL" id="KAJ8428511.1"/>
    </source>
</evidence>
<dbReference type="SUPFAM" id="SSF54928">
    <property type="entry name" value="RNA-binding domain, RBD"/>
    <property type="match status" value="1"/>
</dbReference>
<evidence type="ECO:0000313" key="3">
    <source>
        <dbReference type="Proteomes" id="UP001153076"/>
    </source>
</evidence>
<keyword evidence="1" id="KW-0812">Transmembrane</keyword>
<feature type="transmembrane region" description="Helical" evidence="1">
    <location>
        <begin position="12"/>
        <end position="36"/>
    </location>
</feature>
<dbReference type="OrthoDB" id="266020at2759"/>
<evidence type="ECO:0000256" key="1">
    <source>
        <dbReference type="SAM" id="Phobius"/>
    </source>
</evidence>
<dbReference type="GO" id="GO:0003676">
    <property type="term" value="F:nucleic acid binding"/>
    <property type="evidence" value="ECO:0007669"/>
    <property type="project" value="InterPro"/>
</dbReference>
<sequence length="180" mass="19380">MNMNMSGEASPFAPLFSGALVVPWCTLVDFVTVVSIGLSEKGPLSPAGLLQAIGCLASALGVCSSTLRGTMLSRSHLTAPGTFDHSVVVTSAGRLDVQGSVEANQGLQRMLFSSYAQVVDIYIPTKVGRKSDPKYEFTRFGEFYQGKSAIETLNSDTVKEHKLEVVWAKFQKRPSSMPSK</sequence>
<proteinExistence type="predicted"/>
<accession>A0A9Q1JPA3</accession>
<gene>
    <name evidence="2" type="ORF">Cgig2_029964</name>
</gene>
<keyword evidence="1" id="KW-0472">Membrane</keyword>
<dbReference type="Proteomes" id="UP001153076">
    <property type="component" value="Unassembled WGS sequence"/>
</dbReference>
<keyword evidence="1" id="KW-1133">Transmembrane helix</keyword>
<dbReference type="EMBL" id="JAKOGI010001000">
    <property type="protein sequence ID" value="KAJ8428511.1"/>
    <property type="molecule type" value="Genomic_DNA"/>
</dbReference>